<dbReference type="RefSeq" id="WP_318066582.1">
    <property type="nucleotide sequence ID" value="NZ_JAWONS010000324.1"/>
</dbReference>
<evidence type="ECO:0008006" key="3">
    <source>
        <dbReference type="Google" id="ProtNLM"/>
    </source>
</evidence>
<sequence>MIQTRELSKSSIFNEMNEHDRNYWFDFKQKKFLHNIDTFYYSVKFVNDFTADSLDMKVMEFRKYFDDVNRKLSKNVNVDFLRLEFGSGFFLNLRPFSFAKMYNVCLEYPEWFDIFLAPVVPKSSDSAVSVTCELVVQIRSYMLWMYGVNESFERSYEYVQALTEHFGLQIAYAQENRIDYCWHSNYLSNPERFFSLENFYKMRVDRFNDAVTHTEKKGSQDYEIDYVALGKRTDKVFVRIYMKSKEVVEMGYKGWFFYFWLFNGLINRYDLHIYEECYKRRSWQYLNMARASFYLEHGSNESAKSVCRRLLSGEQTMEKDTLQKFVDSLTPKVNLIMNVEYQTRRRHSKSYVLLPLRDNKSKLTAKRIYDYLDNRKLIMDYLTNYVFRMVEPEGDVNKSRREMCGFWKSLRSCKLVDAHIPPKQLKLVREYSRHLNADLVKRRAINSIVTLGFYNKGMNEDDIMQDVVDALCTLNDNDVEKALRYKTKKAQQLNTDELPGSLTYTARSELTIIDKTTGEVYSHNSMSKNEFQGDFTNEKDNG</sequence>
<evidence type="ECO:0000313" key="1">
    <source>
        <dbReference type="EMBL" id="MDW2800423.1"/>
    </source>
</evidence>
<dbReference type="EMBL" id="JAWONS010000324">
    <property type="protein sequence ID" value="MDW2800423.1"/>
    <property type="molecule type" value="Genomic_DNA"/>
</dbReference>
<gene>
    <name evidence="1" type="ORF">RZO55_22910</name>
</gene>
<accession>A0ABU4GS88</accession>
<proteinExistence type="predicted"/>
<dbReference type="Proteomes" id="UP001276854">
    <property type="component" value="Unassembled WGS sequence"/>
</dbReference>
<reference evidence="1 2" key="1">
    <citation type="submission" date="2023-10" db="EMBL/GenBank/DDBJ databases">
        <title>A novel Glycoside Hydrolase 43-Like Enzyme from Clostrdium boliviensis is an Endo-xylanase, and a Candidate for Xylooligosaccharides Production from Different Xylan Substrates.</title>
        <authorList>
            <person name="Alvarez M.T."/>
            <person name="Rocabado-Villegas L.R."/>
            <person name="Salas-Veizaga D.M."/>
            <person name="Linares-Pasten J.A."/>
            <person name="Gudmundsdottir E.E."/>
            <person name="Hreggvidsson G.O."/>
            <person name="Adlercreutz P."/>
            <person name="Nordberg Karlsson E."/>
        </authorList>
    </citation>
    <scope>NUCLEOTIDE SEQUENCE [LARGE SCALE GENOMIC DNA]</scope>
    <source>
        <strain evidence="1 2">E-1</strain>
    </source>
</reference>
<protein>
    <recommendedName>
        <fullName evidence="3">Replication initiation protein</fullName>
    </recommendedName>
</protein>
<name>A0ABU4GS88_9CLOT</name>
<comment type="caution">
    <text evidence="1">The sequence shown here is derived from an EMBL/GenBank/DDBJ whole genome shotgun (WGS) entry which is preliminary data.</text>
</comment>
<organism evidence="1 2">
    <name type="scientific">Clostridium boliviensis</name>
    <dbReference type="NCBI Taxonomy" id="318465"/>
    <lineage>
        <taxon>Bacteria</taxon>
        <taxon>Bacillati</taxon>
        <taxon>Bacillota</taxon>
        <taxon>Clostridia</taxon>
        <taxon>Eubacteriales</taxon>
        <taxon>Clostridiaceae</taxon>
        <taxon>Clostridium</taxon>
    </lineage>
</organism>
<evidence type="ECO:0000313" key="2">
    <source>
        <dbReference type="Proteomes" id="UP001276854"/>
    </source>
</evidence>
<keyword evidence="2" id="KW-1185">Reference proteome</keyword>